<keyword evidence="2" id="KW-1185">Reference proteome</keyword>
<organism evidence="1 2">
    <name type="scientific">Paramuricea clavata</name>
    <name type="common">Red gorgonian</name>
    <name type="synonym">Violescent sea-whip</name>
    <dbReference type="NCBI Taxonomy" id="317549"/>
    <lineage>
        <taxon>Eukaryota</taxon>
        <taxon>Metazoa</taxon>
        <taxon>Cnidaria</taxon>
        <taxon>Anthozoa</taxon>
        <taxon>Octocorallia</taxon>
        <taxon>Malacalcyonacea</taxon>
        <taxon>Plexauridae</taxon>
        <taxon>Paramuricea</taxon>
    </lineage>
</organism>
<dbReference type="AlphaFoldDB" id="A0A6S7I8Q5"/>
<dbReference type="PANTHER" id="PTHR45749:SF21">
    <property type="entry name" value="DUF4371 DOMAIN-CONTAINING PROTEIN"/>
    <property type="match status" value="1"/>
</dbReference>
<dbReference type="EMBL" id="CACRXK020004474">
    <property type="protein sequence ID" value="CAB4002881.1"/>
    <property type="molecule type" value="Genomic_DNA"/>
</dbReference>
<dbReference type="PANTHER" id="PTHR45749">
    <property type="match status" value="1"/>
</dbReference>
<comment type="caution">
    <text evidence="1">The sequence shown here is derived from an EMBL/GenBank/DDBJ whole genome shotgun (WGS) entry which is preliminary data.</text>
</comment>
<dbReference type="InterPro" id="IPR025398">
    <property type="entry name" value="DUF4371"/>
</dbReference>
<evidence type="ECO:0000313" key="2">
    <source>
        <dbReference type="Proteomes" id="UP001152795"/>
    </source>
</evidence>
<dbReference type="InterPro" id="IPR008906">
    <property type="entry name" value="HATC_C_dom"/>
</dbReference>
<dbReference type="GO" id="GO:0046983">
    <property type="term" value="F:protein dimerization activity"/>
    <property type="evidence" value="ECO:0007669"/>
    <property type="project" value="InterPro"/>
</dbReference>
<reference evidence="1" key="1">
    <citation type="submission" date="2020-04" db="EMBL/GenBank/DDBJ databases">
        <authorList>
            <person name="Alioto T."/>
            <person name="Alioto T."/>
            <person name="Gomez Garrido J."/>
        </authorList>
    </citation>
    <scope>NUCLEOTIDE SEQUENCE</scope>
    <source>
        <strain evidence="1">A484AB</strain>
    </source>
</reference>
<dbReference type="SUPFAM" id="SSF53098">
    <property type="entry name" value="Ribonuclease H-like"/>
    <property type="match status" value="1"/>
</dbReference>
<dbReference type="InterPro" id="IPR012337">
    <property type="entry name" value="RNaseH-like_sf"/>
</dbReference>
<dbReference type="Pfam" id="PF05699">
    <property type="entry name" value="Dimer_Tnp_hAT"/>
    <property type="match status" value="1"/>
</dbReference>
<dbReference type="Pfam" id="PF14291">
    <property type="entry name" value="DUF4371"/>
    <property type="match status" value="1"/>
</dbReference>
<sequence length="983" mass="112291">MNSDHFEKHNSNKHKGLGTSKVVVDLAQTTLQFCNNIHGKSEESFSDTVLEHQEDVFQKEVQIEHVDEDEVLMHGELVLEFDHHETAVHNICNDERGDECNTTVSYDDVNQAQAVSTILSISESEEEEIDTDSETINTNYGRARDDPDIQVSDDPEIPWIVHAAEIKRLVDYSHQCDSIITKALSSEVIYPEELLTDVREAISKVREHSTNMEKNCATTLHKIRESNLEIGMAQVDADFTSLQDPADRPRTLSDQQKQKIIENGPYQPKLKRYPESQDISTEKQCRFSSGWYKEYPHLEYSVKEDTASCFVCCLFPTGVGRERSSDAWVKGVKGWDKMKSVGKEKKGKLAQHFSSQAHKAALSDLAQFAHNIKHVDVMLNKQLRAAKIQEEENNQRNQEIIKILLDIAKTLGRQQLAFRGTNDDADGNFLQITNLVARHNSHLKNWLSNEKMKPYSMKYLSAISQNEFINIIAEDVKGRIVNEIESAGMYSVMADTSPDTANTDRLVVAVRYVNEENQPKERVLEMKETKDKSGEGQAKEVLQSLNSKIGSQDGLVYQSYDYTASMSGKFKGAQKCLQTLIGRSVPYIPCQGHRSNTFIEHCSKTTLFTQMYDLLEALYVFFSKSCKRDGVLRKELKEIENALKLRNLSKTRWVYRSESIEAMWRSFEAIKDVLLTLSTMDGVDSSAQTRAASLHGKVLKFDFMFALMFMRLVMKITKILTIQMQKEELNILDALMAIEETVASLETIRRNESEMNNQVKASVEFSKSFDQDPEEDFRRKGVIRMSRRQDDNPDTAASIEFYAHYRKFMIEVLDSLITEYKENVQQCLEKIQPLADVLQPPITSVDFEQAEEISKLFPPSETVDPACLEAEFEIFAQVVGRSQDPFKSVNDVCNLAYEHKSIFPSIFKVFKLLFTAPVSVAKDERTFSKMKIIKNFLRSTMSDERLEDLIVLAAEKDLTDKVDLDEALKVWASKKNRKLKIKF</sequence>
<dbReference type="OrthoDB" id="8045002at2759"/>
<dbReference type="Proteomes" id="UP001152795">
    <property type="component" value="Unassembled WGS sequence"/>
</dbReference>
<name>A0A6S7I8Q5_PARCT</name>
<dbReference type="SMART" id="SM00597">
    <property type="entry name" value="ZnF_TTF"/>
    <property type="match status" value="1"/>
</dbReference>
<proteinExistence type="predicted"/>
<protein>
    <submittedName>
        <fullName evidence="1">Zinc finger MYM-type 1-like</fullName>
    </submittedName>
</protein>
<evidence type="ECO:0000313" key="1">
    <source>
        <dbReference type="EMBL" id="CAB4002881.1"/>
    </source>
</evidence>
<dbReference type="InterPro" id="IPR006580">
    <property type="entry name" value="Znf_TTF"/>
</dbReference>
<gene>
    <name evidence="1" type="ORF">PACLA_8A007725</name>
</gene>
<accession>A0A6S7I8Q5</accession>